<proteinExistence type="predicted"/>
<sequence length="254" mass="28116">MQITIIGSGNIAHHLGKAFYGAGHRIAQVYSRNRENAEILAKDVESERIDDLSALKTDADLYVLAVSDQAISAVVEALPKSLSGIVVHTSGATSVALLDRFAHYGVIYPPQSLSKHVEADLSEIPFAIEANQEANYQKLLALMQPLAPKSFQANSEQRLALHLSAVFANNFSNAMYRIAFELLAKQNLPVNLIRPIIAETAKKVQQHDPKSVQTGPAKRNDSETMEKHLNYLKQLPDWQSIYQIISDFIIKSEI</sequence>
<evidence type="ECO:0000256" key="1">
    <source>
        <dbReference type="SAM" id="MobiDB-lite"/>
    </source>
</evidence>
<evidence type="ECO:0000259" key="2">
    <source>
        <dbReference type="Pfam" id="PF10727"/>
    </source>
</evidence>
<dbReference type="InterPro" id="IPR037108">
    <property type="entry name" value="TM1727-like_C_sf"/>
</dbReference>
<protein>
    <submittedName>
        <fullName evidence="4">Rossmann-like and DUF2520 domain-containing protein</fullName>
    </submittedName>
</protein>
<evidence type="ECO:0000313" key="4">
    <source>
        <dbReference type="EMBL" id="MFD2597822.1"/>
    </source>
</evidence>
<name>A0ABW5NFT8_9SPHI</name>
<dbReference type="PANTHER" id="PTHR40459:SF1">
    <property type="entry name" value="CONSERVED HYPOTHETICAL ALANINE AND LEUCINE RICH PROTEIN"/>
    <property type="match status" value="1"/>
</dbReference>
<evidence type="ECO:0000313" key="5">
    <source>
        <dbReference type="Proteomes" id="UP001597393"/>
    </source>
</evidence>
<dbReference type="InterPro" id="IPR036291">
    <property type="entry name" value="NAD(P)-bd_dom_sf"/>
</dbReference>
<dbReference type="Pfam" id="PF10728">
    <property type="entry name" value="DUF2520"/>
    <property type="match status" value="1"/>
</dbReference>
<accession>A0ABW5NFT8</accession>
<dbReference type="SUPFAM" id="SSF51735">
    <property type="entry name" value="NAD(P)-binding Rossmann-fold domains"/>
    <property type="match status" value="1"/>
</dbReference>
<keyword evidence="5" id="KW-1185">Reference proteome</keyword>
<evidence type="ECO:0000259" key="3">
    <source>
        <dbReference type="Pfam" id="PF10728"/>
    </source>
</evidence>
<dbReference type="InterPro" id="IPR019665">
    <property type="entry name" value="OxRdtase/DH_put_Rossmann_dom"/>
</dbReference>
<dbReference type="PANTHER" id="PTHR40459">
    <property type="entry name" value="CONSERVED HYPOTHETICAL ALANINE AND LEUCINE RICH PROTEIN"/>
    <property type="match status" value="1"/>
</dbReference>
<dbReference type="Gene3D" id="1.10.1040.20">
    <property type="entry name" value="ProC-like, C-terminal domain"/>
    <property type="match status" value="1"/>
</dbReference>
<gene>
    <name evidence="4" type="ORF">ACFSQ3_02575</name>
</gene>
<dbReference type="InterPro" id="IPR008927">
    <property type="entry name" value="6-PGluconate_DH-like_C_sf"/>
</dbReference>
<feature type="domain" description="Putative oxidoreductase/dehydrogenase Rossmann-like" evidence="2">
    <location>
        <begin position="2"/>
        <end position="107"/>
    </location>
</feature>
<feature type="domain" description="DUF2520" evidence="3">
    <location>
        <begin position="124"/>
        <end position="246"/>
    </location>
</feature>
<dbReference type="InterPro" id="IPR018931">
    <property type="entry name" value="DUF2520"/>
</dbReference>
<comment type="caution">
    <text evidence="4">The sequence shown here is derived from an EMBL/GenBank/DDBJ whole genome shotgun (WGS) entry which is preliminary data.</text>
</comment>
<organism evidence="4 5">
    <name type="scientific">Sphingobacterium corticis</name>
    <dbReference type="NCBI Taxonomy" id="1812823"/>
    <lineage>
        <taxon>Bacteria</taxon>
        <taxon>Pseudomonadati</taxon>
        <taxon>Bacteroidota</taxon>
        <taxon>Sphingobacteriia</taxon>
        <taxon>Sphingobacteriales</taxon>
        <taxon>Sphingobacteriaceae</taxon>
        <taxon>Sphingobacterium</taxon>
    </lineage>
</organism>
<dbReference type="Gene3D" id="3.40.50.720">
    <property type="entry name" value="NAD(P)-binding Rossmann-like Domain"/>
    <property type="match status" value="1"/>
</dbReference>
<dbReference type="RefSeq" id="WP_380867224.1">
    <property type="nucleotide sequence ID" value="NZ_JBHUMA010000004.1"/>
</dbReference>
<feature type="region of interest" description="Disordered" evidence="1">
    <location>
        <begin position="204"/>
        <end position="223"/>
    </location>
</feature>
<dbReference type="Proteomes" id="UP001597393">
    <property type="component" value="Unassembled WGS sequence"/>
</dbReference>
<dbReference type="SUPFAM" id="SSF48179">
    <property type="entry name" value="6-phosphogluconate dehydrogenase C-terminal domain-like"/>
    <property type="match status" value="1"/>
</dbReference>
<reference evidence="5" key="1">
    <citation type="journal article" date="2019" name="Int. J. Syst. Evol. Microbiol.">
        <title>The Global Catalogue of Microorganisms (GCM) 10K type strain sequencing project: providing services to taxonomists for standard genome sequencing and annotation.</title>
        <authorList>
            <consortium name="The Broad Institute Genomics Platform"/>
            <consortium name="The Broad Institute Genome Sequencing Center for Infectious Disease"/>
            <person name="Wu L."/>
            <person name="Ma J."/>
        </authorList>
    </citation>
    <scope>NUCLEOTIDE SEQUENCE [LARGE SCALE GENOMIC DNA]</scope>
    <source>
        <strain evidence="5">KCTC 42248</strain>
    </source>
</reference>
<dbReference type="EMBL" id="JBHUMA010000004">
    <property type="protein sequence ID" value="MFD2597822.1"/>
    <property type="molecule type" value="Genomic_DNA"/>
</dbReference>
<dbReference type="Pfam" id="PF10727">
    <property type="entry name" value="Rossmann-like"/>
    <property type="match status" value="1"/>
</dbReference>